<dbReference type="Pfam" id="PF13466">
    <property type="entry name" value="STAS_2"/>
    <property type="match status" value="1"/>
</dbReference>
<dbReference type="Proteomes" id="UP000184111">
    <property type="component" value="Unassembled WGS sequence"/>
</dbReference>
<reference evidence="2 3" key="1">
    <citation type="submission" date="2016-11" db="EMBL/GenBank/DDBJ databases">
        <authorList>
            <person name="Jaros S."/>
            <person name="Januszkiewicz K."/>
            <person name="Wedrychowicz H."/>
        </authorList>
    </citation>
    <scope>NUCLEOTIDE SEQUENCE [LARGE SCALE GENOMIC DNA]</scope>
    <source>
        <strain evidence="2 3">CGMCC 4.2025</strain>
    </source>
</reference>
<dbReference type="Gene3D" id="3.30.750.24">
    <property type="entry name" value="STAS domain"/>
    <property type="match status" value="1"/>
</dbReference>
<proteinExistence type="predicted"/>
<dbReference type="InterPro" id="IPR002645">
    <property type="entry name" value="STAS_dom"/>
</dbReference>
<evidence type="ECO:0000259" key="1">
    <source>
        <dbReference type="PROSITE" id="PS50801"/>
    </source>
</evidence>
<feature type="domain" description="STAS" evidence="1">
    <location>
        <begin position="26"/>
        <end position="100"/>
    </location>
</feature>
<sequence>MASVEFGNDGVAAGVYYSEQYGAVWIIALHGEFDLDSLRVVQEVTARVLATFDGPLVFDLAMVSFCDSALLNHLVRTAAGRRTALAHPSAAVRRLLRITGAEAVFSPYEDLVNPTADPDQ</sequence>
<dbReference type="EMBL" id="FRBI01000008">
    <property type="protein sequence ID" value="SHM07464.1"/>
    <property type="molecule type" value="Genomic_DNA"/>
</dbReference>
<dbReference type="InterPro" id="IPR058548">
    <property type="entry name" value="MlaB-like_STAS"/>
</dbReference>
<name>A0A1M7FTS5_9ACTN</name>
<dbReference type="SUPFAM" id="SSF52091">
    <property type="entry name" value="SpoIIaa-like"/>
    <property type="match status" value="1"/>
</dbReference>
<dbReference type="PROSITE" id="PS50801">
    <property type="entry name" value="STAS"/>
    <property type="match status" value="1"/>
</dbReference>
<accession>A0A1M7FTS5</accession>
<evidence type="ECO:0000313" key="3">
    <source>
        <dbReference type="Proteomes" id="UP000184111"/>
    </source>
</evidence>
<keyword evidence="3" id="KW-1185">Reference proteome</keyword>
<protein>
    <submittedName>
        <fullName evidence="2">Anti-anti-sigma factor</fullName>
    </submittedName>
</protein>
<dbReference type="STRING" id="310782.SAMN05216499_10855"/>
<dbReference type="CDD" id="cd07043">
    <property type="entry name" value="STAS_anti-anti-sigma_factors"/>
    <property type="match status" value="1"/>
</dbReference>
<dbReference type="InterPro" id="IPR036513">
    <property type="entry name" value="STAS_dom_sf"/>
</dbReference>
<organism evidence="2 3">
    <name type="scientific">Actinacidiphila paucisporea</name>
    <dbReference type="NCBI Taxonomy" id="310782"/>
    <lineage>
        <taxon>Bacteria</taxon>
        <taxon>Bacillati</taxon>
        <taxon>Actinomycetota</taxon>
        <taxon>Actinomycetes</taxon>
        <taxon>Kitasatosporales</taxon>
        <taxon>Streptomycetaceae</taxon>
        <taxon>Actinacidiphila</taxon>
    </lineage>
</organism>
<dbReference type="AlphaFoldDB" id="A0A1M7FTS5"/>
<evidence type="ECO:0000313" key="2">
    <source>
        <dbReference type="EMBL" id="SHM07464.1"/>
    </source>
</evidence>
<gene>
    <name evidence="2" type="ORF">SAMN05216499_10855</name>
</gene>